<dbReference type="EMBL" id="FRAR01000030">
    <property type="protein sequence ID" value="SHK92481.1"/>
    <property type="molecule type" value="Genomic_DNA"/>
</dbReference>
<protein>
    <recommendedName>
        <fullName evidence="5">t-SNARE coiled-coil homology domain-containing protein</fullName>
    </recommendedName>
</protein>
<organism evidence="3 4">
    <name type="scientific">Desulforamulus aeronauticus DSM 10349</name>
    <dbReference type="NCBI Taxonomy" id="1121421"/>
    <lineage>
        <taxon>Bacteria</taxon>
        <taxon>Bacillati</taxon>
        <taxon>Bacillota</taxon>
        <taxon>Clostridia</taxon>
        <taxon>Eubacteriales</taxon>
        <taxon>Peptococcaceae</taxon>
        <taxon>Desulforamulus</taxon>
    </lineage>
</organism>
<evidence type="ECO:0008006" key="5">
    <source>
        <dbReference type="Google" id="ProtNLM"/>
    </source>
</evidence>
<dbReference type="Proteomes" id="UP000183997">
    <property type="component" value="Unassembled WGS sequence"/>
</dbReference>
<dbReference type="SUPFAM" id="SSF57997">
    <property type="entry name" value="Tropomyosin"/>
    <property type="match status" value="1"/>
</dbReference>
<feature type="region of interest" description="Disordered" evidence="2">
    <location>
        <begin position="246"/>
        <end position="385"/>
    </location>
</feature>
<keyword evidence="1" id="KW-0175">Coiled coil</keyword>
<sequence>MNGPPPPYLATVNTETAGLRPGDNVKVVFYASDNTTLLSEVTTTGGNITAPGNAFFAYIKLTTGSSTGVRYAWFNSGTNTNNYTVFLDKPNTSDAGGGIDPGPDPEPEPGDTEIKLLKRIISNQYDAVYAMTTNFSKVTRNQEHTLTALDNIDTRLSNVINRLDTANNRLSNVIDRLDTVNSNLSNVINRLDTANNRLSNVIDRLDTSNSHLNVIQGDLGQLKGYITTPRSVEPIGVTGLNRPTFDATLPPLNDPPQQPYNYNRPEKDLPSFIDSPSPLPINPDPTIMPHDPATIRDNPLDKDPVYKDAPKQKEPVIKDDPATRDPVIKDNPLNKDPVIKDRPIIRDPVIRDNPITRDEPINRDNPIARDTPLRPDPPLTPTPPI</sequence>
<accession>A0A1M6WFN2</accession>
<dbReference type="OrthoDB" id="1809810at2"/>
<evidence type="ECO:0000256" key="2">
    <source>
        <dbReference type="SAM" id="MobiDB-lite"/>
    </source>
</evidence>
<feature type="compositionally biased region" description="Basic and acidic residues" evidence="2">
    <location>
        <begin position="298"/>
        <end position="328"/>
    </location>
</feature>
<feature type="compositionally biased region" description="Pro residues" evidence="2">
    <location>
        <begin position="374"/>
        <end position="385"/>
    </location>
</feature>
<dbReference type="RefSeq" id="WP_072917126.1">
    <property type="nucleotide sequence ID" value="NZ_FRAR01000030.1"/>
</dbReference>
<feature type="coiled-coil region" evidence="1">
    <location>
        <begin position="149"/>
        <end position="197"/>
    </location>
</feature>
<feature type="compositionally biased region" description="Basic and acidic residues" evidence="2">
    <location>
        <begin position="337"/>
        <end position="362"/>
    </location>
</feature>
<reference evidence="4" key="1">
    <citation type="submission" date="2016-11" db="EMBL/GenBank/DDBJ databases">
        <authorList>
            <person name="Varghese N."/>
            <person name="Submissions S."/>
        </authorList>
    </citation>
    <scope>NUCLEOTIDE SEQUENCE [LARGE SCALE GENOMIC DNA]</scope>
    <source>
        <strain evidence="4">DSM 10349</strain>
    </source>
</reference>
<evidence type="ECO:0000313" key="4">
    <source>
        <dbReference type="Proteomes" id="UP000183997"/>
    </source>
</evidence>
<evidence type="ECO:0000313" key="3">
    <source>
        <dbReference type="EMBL" id="SHK92481.1"/>
    </source>
</evidence>
<name>A0A1M6WFN2_9FIRM</name>
<gene>
    <name evidence="3" type="ORF">SAMN02745123_03606</name>
</gene>
<keyword evidence="4" id="KW-1185">Reference proteome</keyword>
<proteinExistence type="predicted"/>
<dbReference type="AlphaFoldDB" id="A0A1M6WFN2"/>
<dbReference type="Gene3D" id="1.20.5.340">
    <property type="match status" value="1"/>
</dbReference>
<feature type="region of interest" description="Disordered" evidence="2">
    <location>
        <begin position="90"/>
        <end position="110"/>
    </location>
</feature>
<dbReference type="STRING" id="1121421.SAMN02745123_03606"/>
<evidence type="ECO:0000256" key="1">
    <source>
        <dbReference type="SAM" id="Coils"/>
    </source>
</evidence>